<keyword evidence="2" id="KW-1185">Reference proteome</keyword>
<evidence type="ECO:0000313" key="1">
    <source>
        <dbReference type="EMBL" id="CAJ1946734.1"/>
    </source>
</evidence>
<gene>
    <name evidence="1" type="ORF">CYCCA115_LOCUS10811</name>
</gene>
<evidence type="ECO:0000313" key="2">
    <source>
        <dbReference type="Proteomes" id="UP001295423"/>
    </source>
</evidence>
<sequence length="199" mass="22935">MDYNTMCYSSKAELYKRRESLSSRSSTQSSDCDDDFFALVDDITMTQEAPKTKSLKKVRFGALSVVEFGIRIGDSIPCFGPPIGLGLEVIKDELWSVNHYEAVRPKRRSPKELRLDPWERTRLLYRQGYDPETIQEAAFDADSVRAHRKDSAMDQDKPIQERPGLLRKGSKKIRRLSSRMKLPRVSRVMPLLLTTARRH</sequence>
<organism evidence="1 2">
    <name type="scientific">Cylindrotheca closterium</name>
    <dbReference type="NCBI Taxonomy" id="2856"/>
    <lineage>
        <taxon>Eukaryota</taxon>
        <taxon>Sar</taxon>
        <taxon>Stramenopiles</taxon>
        <taxon>Ochrophyta</taxon>
        <taxon>Bacillariophyta</taxon>
        <taxon>Bacillariophyceae</taxon>
        <taxon>Bacillariophycidae</taxon>
        <taxon>Bacillariales</taxon>
        <taxon>Bacillariaceae</taxon>
        <taxon>Cylindrotheca</taxon>
    </lineage>
</organism>
<proteinExistence type="predicted"/>
<dbReference type="Proteomes" id="UP001295423">
    <property type="component" value="Unassembled WGS sequence"/>
</dbReference>
<protein>
    <submittedName>
        <fullName evidence="1">Uncharacterized protein</fullName>
    </submittedName>
</protein>
<name>A0AAD2FN23_9STRA</name>
<reference evidence="1" key="1">
    <citation type="submission" date="2023-08" db="EMBL/GenBank/DDBJ databases">
        <authorList>
            <person name="Audoor S."/>
            <person name="Bilcke G."/>
        </authorList>
    </citation>
    <scope>NUCLEOTIDE SEQUENCE</scope>
</reference>
<dbReference type="EMBL" id="CAKOGP040001714">
    <property type="protein sequence ID" value="CAJ1946734.1"/>
    <property type="molecule type" value="Genomic_DNA"/>
</dbReference>
<dbReference type="AlphaFoldDB" id="A0AAD2FN23"/>
<accession>A0AAD2FN23</accession>
<comment type="caution">
    <text evidence="1">The sequence shown here is derived from an EMBL/GenBank/DDBJ whole genome shotgun (WGS) entry which is preliminary data.</text>
</comment>